<sequence length="178" mass="19324">MNTVFRLTMIRIAPGEGSVPAAGERRTLARALTTLIEKKAQRDGPDSVADQVIGEHIGKSRTTVWKLRMGHEVNPKIETLEALARFFGVRVSYFLDEDSAAAADEQLDSLLAARRLQEVAEKHGVQGVNARLGSLSANSLAAVAQLIEELGESEGQESATHDRATPFKSPQLPRADRP</sequence>
<feature type="region of interest" description="Disordered" evidence="1">
    <location>
        <begin position="151"/>
        <end position="178"/>
    </location>
</feature>
<dbReference type="CDD" id="cd00093">
    <property type="entry name" value="HTH_XRE"/>
    <property type="match status" value="1"/>
</dbReference>
<dbReference type="InterPro" id="IPR001387">
    <property type="entry name" value="Cro/C1-type_HTH"/>
</dbReference>
<dbReference type="EMBL" id="FNET01000001">
    <property type="protein sequence ID" value="SDJ04034.1"/>
    <property type="molecule type" value="Genomic_DNA"/>
</dbReference>
<evidence type="ECO:0000313" key="3">
    <source>
        <dbReference type="EMBL" id="SDJ04034.1"/>
    </source>
</evidence>
<dbReference type="PROSITE" id="PS50943">
    <property type="entry name" value="HTH_CROC1"/>
    <property type="match status" value="1"/>
</dbReference>
<name>A0A1G8QGW0_9PSEU</name>
<dbReference type="SUPFAM" id="SSF47413">
    <property type="entry name" value="lambda repressor-like DNA-binding domains"/>
    <property type="match status" value="1"/>
</dbReference>
<dbReference type="Proteomes" id="UP000199682">
    <property type="component" value="Unassembled WGS sequence"/>
</dbReference>
<evidence type="ECO:0000313" key="4">
    <source>
        <dbReference type="Proteomes" id="UP000199682"/>
    </source>
</evidence>
<dbReference type="InterPro" id="IPR010982">
    <property type="entry name" value="Lambda_DNA-bd_dom_sf"/>
</dbReference>
<dbReference type="AlphaFoldDB" id="A0A1G8QGW0"/>
<dbReference type="GO" id="GO:0003677">
    <property type="term" value="F:DNA binding"/>
    <property type="evidence" value="ECO:0007669"/>
    <property type="project" value="InterPro"/>
</dbReference>
<organism evidence="3 4">
    <name type="scientific">Lentzea albidocapillata subsp. violacea</name>
    <dbReference type="NCBI Taxonomy" id="128104"/>
    <lineage>
        <taxon>Bacteria</taxon>
        <taxon>Bacillati</taxon>
        <taxon>Actinomycetota</taxon>
        <taxon>Actinomycetes</taxon>
        <taxon>Pseudonocardiales</taxon>
        <taxon>Pseudonocardiaceae</taxon>
        <taxon>Lentzea</taxon>
    </lineage>
</organism>
<evidence type="ECO:0000259" key="2">
    <source>
        <dbReference type="PROSITE" id="PS50943"/>
    </source>
</evidence>
<gene>
    <name evidence="3" type="ORF">SAMN04488074_101349</name>
</gene>
<reference evidence="4" key="1">
    <citation type="submission" date="2016-10" db="EMBL/GenBank/DDBJ databases">
        <authorList>
            <person name="Varghese N."/>
            <person name="Submissions S."/>
        </authorList>
    </citation>
    <scope>NUCLEOTIDE SEQUENCE [LARGE SCALE GENOMIC DNA]</scope>
    <source>
        <strain evidence="4">DSM 44796</strain>
    </source>
</reference>
<evidence type="ECO:0000256" key="1">
    <source>
        <dbReference type="SAM" id="MobiDB-lite"/>
    </source>
</evidence>
<protein>
    <recommendedName>
        <fullName evidence="2">HTH cro/C1-type domain-containing protein</fullName>
    </recommendedName>
</protein>
<accession>A0A1G8QGW0</accession>
<feature type="domain" description="HTH cro/C1-type" evidence="2">
    <location>
        <begin position="57"/>
        <end position="94"/>
    </location>
</feature>
<dbReference type="Gene3D" id="1.10.260.40">
    <property type="entry name" value="lambda repressor-like DNA-binding domains"/>
    <property type="match status" value="1"/>
</dbReference>
<proteinExistence type="predicted"/>